<dbReference type="EMBL" id="LCZI01000091">
    <property type="protein sequence ID" value="KKZ68579.1"/>
    <property type="molecule type" value="Genomic_DNA"/>
</dbReference>
<dbReference type="SMART" id="SM00317">
    <property type="entry name" value="SET"/>
    <property type="match status" value="1"/>
</dbReference>
<evidence type="ECO:0000313" key="13">
    <source>
        <dbReference type="Proteomes" id="UP000034164"/>
    </source>
</evidence>
<accession>A0A0G2J7L9</accession>
<evidence type="ECO:0000313" key="12">
    <source>
        <dbReference type="EMBL" id="KKZ68579.1"/>
    </source>
</evidence>
<feature type="compositionally biased region" description="Polar residues" evidence="8">
    <location>
        <begin position="136"/>
        <end position="148"/>
    </location>
</feature>
<evidence type="ECO:0000256" key="5">
    <source>
        <dbReference type="ARBA" id="ARBA00022691"/>
    </source>
</evidence>
<dbReference type="PANTHER" id="PTHR46223:SF3">
    <property type="entry name" value="HISTONE-LYSINE N-METHYLTRANSFERASE SET-23"/>
    <property type="match status" value="1"/>
</dbReference>
<feature type="region of interest" description="Disordered" evidence="8">
    <location>
        <begin position="96"/>
        <end position="152"/>
    </location>
</feature>
<evidence type="ECO:0000256" key="2">
    <source>
        <dbReference type="ARBA" id="ARBA00022454"/>
    </source>
</evidence>
<dbReference type="InterPro" id="IPR001214">
    <property type="entry name" value="SET_dom"/>
</dbReference>
<feature type="domain" description="SET" evidence="9">
    <location>
        <begin position="303"/>
        <end position="429"/>
    </location>
</feature>
<dbReference type="InterPro" id="IPR050973">
    <property type="entry name" value="H3K9_Histone-Lys_N-MTase"/>
</dbReference>
<dbReference type="GO" id="GO:0005694">
    <property type="term" value="C:chromosome"/>
    <property type="evidence" value="ECO:0007669"/>
    <property type="project" value="UniProtKB-SubCell"/>
</dbReference>
<dbReference type="PANTHER" id="PTHR46223">
    <property type="entry name" value="HISTONE-LYSINE N-METHYLTRANSFERASE SUV39H"/>
    <property type="match status" value="1"/>
</dbReference>
<protein>
    <submittedName>
        <fullName evidence="12">Histone-lysine N-methyltransferase SUV39H</fullName>
    </submittedName>
</protein>
<keyword evidence="6" id="KW-0479">Metal-binding</keyword>
<evidence type="ECO:0000259" key="11">
    <source>
        <dbReference type="PROSITE" id="PS50868"/>
    </source>
</evidence>
<evidence type="ECO:0000256" key="8">
    <source>
        <dbReference type="SAM" id="MobiDB-lite"/>
    </source>
</evidence>
<feature type="domain" description="Pre-SET" evidence="10">
    <location>
        <begin position="229"/>
        <end position="300"/>
    </location>
</feature>
<dbReference type="PROSITE" id="PS50280">
    <property type="entry name" value="SET"/>
    <property type="match status" value="1"/>
</dbReference>
<evidence type="ECO:0000256" key="3">
    <source>
        <dbReference type="ARBA" id="ARBA00022603"/>
    </source>
</evidence>
<keyword evidence="4" id="KW-0808">Transferase</keyword>
<dbReference type="Pfam" id="PF05033">
    <property type="entry name" value="Pre-SET"/>
    <property type="match status" value="1"/>
</dbReference>
<dbReference type="Gene3D" id="2.170.270.10">
    <property type="entry name" value="SET domain"/>
    <property type="match status" value="1"/>
</dbReference>
<feature type="compositionally biased region" description="Polar residues" evidence="8">
    <location>
        <begin position="48"/>
        <end position="69"/>
    </location>
</feature>
<dbReference type="VEuPathDB" id="FungiDB:EMCG_01028"/>
<comment type="caution">
    <text evidence="12">The sequence shown here is derived from an EMBL/GenBank/DDBJ whole genome shotgun (WGS) entry which is preliminary data.</text>
</comment>
<evidence type="ECO:0000256" key="6">
    <source>
        <dbReference type="ARBA" id="ARBA00022723"/>
    </source>
</evidence>
<evidence type="ECO:0000256" key="4">
    <source>
        <dbReference type="ARBA" id="ARBA00022679"/>
    </source>
</evidence>
<dbReference type="AlphaFoldDB" id="A0A0G2J7L9"/>
<feature type="domain" description="Post-SET" evidence="11">
    <location>
        <begin position="443"/>
        <end position="459"/>
    </location>
</feature>
<dbReference type="InterPro" id="IPR003616">
    <property type="entry name" value="Post-SET_dom"/>
</dbReference>
<dbReference type="InterPro" id="IPR046341">
    <property type="entry name" value="SET_dom_sf"/>
</dbReference>
<name>A0A0G2J7L9_9EURO</name>
<organism evidence="12 13">
    <name type="scientific">[Emmonsia] crescens</name>
    <dbReference type="NCBI Taxonomy" id="73230"/>
    <lineage>
        <taxon>Eukaryota</taxon>
        <taxon>Fungi</taxon>
        <taxon>Dikarya</taxon>
        <taxon>Ascomycota</taxon>
        <taxon>Pezizomycotina</taxon>
        <taxon>Eurotiomycetes</taxon>
        <taxon>Eurotiomycetidae</taxon>
        <taxon>Onygenales</taxon>
        <taxon>Ajellomycetaceae</taxon>
        <taxon>Emergomyces</taxon>
    </lineage>
</organism>
<evidence type="ECO:0000259" key="9">
    <source>
        <dbReference type="PROSITE" id="PS50280"/>
    </source>
</evidence>
<dbReference type="GO" id="GO:0032259">
    <property type="term" value="P:methylation"/>
    <property type="evidence" value="ECO:0007669"/>
    <property type="project" value="UniProtKB-KW"/>
</dbReference>
<dbReference type="InterPro" id="IPR007728">
    <property type="entry name" value="Pre-SET_dom"/>
</dbReference>
<gene>
    <name evidence="12" type="ORF">EMCG_01028</name>
</gene>
<dbReference type="GO" id="GO:0008270">
    <property type="term" value="F:zinc ion binding"/>
    <property type="evidence" value="ECO:0007669"/>
    <property type="project" value="InterPro"/>
</dbReference>
<keyword evidence="5" id="KW-0949">S-adenosyl-L-methionine</keyword>
<dbReference type="PROSITE" id="PS50867">
    <property type="entry name" value="PRE_SET"/>
    <property type="match status" value="1"/>
</dbReference>
<keyword evidence="2" id="KW-0158">Chromosome</keyword>
<dbReference type="PROSITE" id="PS50868">
    <property type="entry name" value="POST_SET"/>
    <property type="match status" value="1"/>
</dbReference>
<keyword evidence="7" id="KW-0862">Zinc</keyword>
<evidence type="ECO:0000256" key="1">
    <source>
        <dbReference type="ARBA" id="ARBA00004286"/>
    </source>
</evidence>
<dbReference type="SUPFAM" id="SSF82199">
    <property type="entry name" value="SET domain"/>
    <property type="match status" value="1"/>
</dbReference>
<reference evidence="13" key="1">
    <citation type="journal article" date="2015" name="PLoS Genet.">
        <title>The dynamic genome and transcriptome of the human fungal pathogen Blastomyces and close relative Emmonsia.</title>
        <authorList>
            <person name="Munoz J.F."/>
            <person name="Gauthier G.M."/>
            <person name="Desjardins C.A."/>
            <person name="Gallo J.E."/>
            <person name="Holder J."/>
            <person name="Sullivan T.D."/>
            <person name="Marty A.J."/>
            <person name="Carmen J.C."/>
            <person name="Chen Z."/>
            <person name="Ding L."/>
            <person name="Gujja S."/>
            <person name="Magrini V."/>
            <person name="Misas E."/>
            <person name="Mitreva M."/>
            <person name="Priest M."/>
            <person name="Saif S."/>
            <person name="Whiston E.A."/>
            <person name="Young S."/>
            <person name="Zeng Q."/>
            <person name="Goldman W.E."/>
            <person name="Mardis E.R."/>
            <person name="Taylor J.W."/>
            <person name="McEwen J.G."/>
            <person name="Clay O.K."/>
            <person name="Klein B.S."/>
            <person name="Cuomo C.A."/>
        </authorList>
    </citation>
    <scope>NUCLEOTIDE SEQUENCE [LARGE SCALE GENOMIC DNA]</scope>
    <source>
        <strain evidence="13">UAMH 3008</strain>
    </source>
</reference>
<dbReference type="Proteomes" id="UP000034164">
    <property type="component" value="Unassembled WGS sequence"/>
</dbReference>
<dbReference type="Pfam" id="PF00856">
    <property type="entry name" value="SET"/>
    <property type="match status" value="1"/>
</dbReference>
<evidence type="ECO:0000256" key="7">
    <source>
        <dbReference type="ARBA" id="ARBA00022833"/>
    </source>
</evidence>
<dbReference type="GO" id="GO:0005634">
    <property type="term" value="C:nucleus"/>
    <property type="evidence" value="ECO:0007669"/>
    <property type="project" value="InterPro"/>
</dbReference>
<dbReference type="GO" id="GO:0042054">
    <property type="term" value="F:histone methyltransferase activity"/>
    <property type="evidence" value="ECO:0007669"/>
    <property type="project" value="InterPro"/>
</dbReference>
<comment type="subcellular location">
    <subcellularLocation>
        <location evidence="1">Chromosome</location>
    </subcellularLocation>
</comment>
<dbReference type="OrthoDB" id="308383at2759"/>
<feature type="region of interest" description="Disordered" evidence="8">
    <location>
        <begin position="41"/>
        <end position="69"/>
    </location>
</feature>
<evidence type="ECO:0000259" key="10">
    <source>
        <dbReference type="PROSITE" id="PS50867"/>
    </source>
</evidence>
<proteinExistence type="predicted"/>
<keyword evidence="3" id="KW-0489">Methyltransferase</keyword>
<sequence>MVIDLTRDSSSEDSFTHSVKPAILTSPLPQDEGLTLLQQFTRPRLRPGSSSSEGTISNGRNSTVSTDGPVLTNSNGVVLSNEPSFLPFAVVVPSASSSDTRNKKRRLSPADNRSSHVNGAPDFPRHHGLSPFYSVEGSSKGQTYQPKQGISRPSIRLKQPAVRYRPSQQNDLNEDLLSLYSKKLQKIKGPDVALNINASDASKLDFNFEFINEYKLQHGVARVDPDFRTGCRCDGMCDWYNCDHLSYEEDSEDRIVPYHMGPGGKIVLRQDFLRRRAMIYECSPLCPCMPGCWNQVVQKGRTVKLEIFRTRNRGFGLRSPENIQAGQYIDRYLGEVITKKEADAREAATSGNAASYLFQLDFFFQEDDDCYIVDGRKYGSITRFMNHSCNPNCKMFPVSQYDAEQKIFDMAFFAIKDIPAGTELSFDYCPNYNIDGSRHSDPQDVKCLCGEPNCRRKLWPSQRKTMQSEVD</sequence>